<keyword evidence="1" id="KW-0812">Transmembrane</keyword>
<sequence length="129" mass="14263">METAVFIAKILGPCYLIIAIGIMLNREFYQKVMEDFSKNAALVYIGGLLALVIGLLIVLSHNVWVANWTVIITIFGWGGLIKGTWLIAFPNTVSKFMHAYQTNKTLLMIHSAVVLVLGLALTIFGYFIG</sequence>
<evidence type="ECO:0008006" key="4">
    <source>
        <dbReference type="Google" id="ProtNLM"/>
    </source>
</evidence>
<feature type="transmembrane region" description="Helical" evidence="1">
    <location>
        <begin position="41"/>
        <end position="59"/>
    </location>
</feature>
<name>A0A2J0L5E8_9BACT</name>
<proteinExistence type="predicted"/>
<feature type="transmembrane region" description="Helical" evidence="1">
    <location>
        <begin position="65"/>
        <end position="85"/>
    </location>
</feature>
<evidence type="ECO:0000313" key="3">
    <source>
        <dbReference type="Proteomes" id="UP000230052"/>
    </source>
</evidence>
<organism evidence="2 3">
    <name type="scientific">Candidatus Aquitaenariimonas noxiae</name>
    <dbReference type="NCBI Taxonomy" id="1974741"/>
    <lineage>
        <taxon>Bacteria</taxon>
        <taxon>Pseudomonadati</taxon>
        <taxon>Candidatus Omnitrophota</taxon>
        <taxon>Candidatus Aquitaenariimonas</taxon>
    </lineage>
</organism>
<dbReference type="Proteomes" id="UP000230052">
    <property type="component" value="Unassembled WGS sequence"/>
</dbReference>
<reference evidence="2 3" key="1">
    <citation type="submission" date="2017-09" db="EMBL/GenBank/DDBJ databases">
        <title>Depth-based differentiation of microbial function through sediment-hosted aquifers and enrichment of novel symbionts in the deep terrestrial subsurface.</title>
        <authorList>
            <person name="Probst A.J."/>
            <person name="Ladd B."/>
            <person name="Jarett J.K."/>
            <person name="Geller-Mcgrath D.E."/>
            <person name="Sieber C.M."/>
            <person name="Emerson J.B."/>
            <person name="Anantharaman K."/>
            <person name="Thomas B.C."/>
            <person name="Malmstrom R."/>
            <person name="Stieglmeier M."/>
            <person name="Klingl A."/>
            <person name="Woyke T."/>
            <person name="Ryan C.M."/>
            <person name="Banfield J.F."/>
        </authorList>
    </citation>
    <scope>NUCLEOTIDE SEQUENCE [LARGE SCALE GENOMIC DNA]</scope>
    <source>
        <strain evidence="2">CG07_land_8_20_14_0_80_42_15</strain>
    </source>
</reference>
<dbReference type="EMBL" id="PEWV01000036">
    <property type="protein sequence ID" value="PIU41757.1"/>
    <property type="molecule type" value="Genomic_DNA"/>
</dbReference>
<accession>A0A2J0L5E8</accession>
<protein>
    <recommendedName>
        <fullName evidence="4">DUF2065 domain-containing protein</fullName>
    </recommendedName>
</protein>
<keyword evidence="1" id="KW-0472">Membrane</keyword>
<comment type="caution">
    <text evidence="2">The sequence shown here is derived from an EMBL/GenBank/DDBJ whole genome shotgun (WGS) entry which is preliminary data.</text>
</comment>
<dbReference type="AlphaFoldDB" id="A0A2J0L5E8"/>
<evidence type="ECO:0000256" key="1">
    <source>
        <dbReference type="SAM" id="Phobius"/>
    </source>
</evidence>
<evidence type="ECO:0000313" key="2">
    <source>
        <dbReference type="EMBL" id="PIU41757.1"/>
    </source>
</evidence>
<gene>
    <name evidence="2" type="ORF">COS99_03815</name>
</gene>
<feature type="transmembrane region" description="Helical" evidence="1">
    <location>
        <begin position="6"/>
        <end position="29"/>
    </location>
</feature>
<feature type="transmembrane region" description="Helical" evidence="1">
    <location>
        <begin position="106"/>
        <end position="128"/>
    </location>
</feature>
<keyword evidence="1" id="KW-1133">Transmembrane helix</keyword>